<evidence type="ECO:0000313" key="3">
    <source>
        <dbReference type="EMBL" id="HGF32934.1"/>
    </source>
</evidence>
<dbReference type="CDD" id="cd00293">
    <property type="entry name" value="USP-like"/>
    <property type="match status" value="1"/>
</dbReference>
<dbReference type="Gene3D" id="3.40.50.620">
    <property type="entry name" value="HUPs"/>
    <property type="match status" value="1"/>
</dbReference>
<sequence length="156" mass="16951">MFEKILVPLDGSELAAKVLPSVVELAKKFNSQVTLIHVCHTEASGEASPGVLAAAPVAEKKVCETFLSQAGKDLQAQGVNVNWVCVEGVPAREIVGYAHKNNMNLICMTTHGRGEVGWVLGSTAERVVSHSSVPVMLMRVITFKPPQHFEEEYWVP</sequence>
<dbReference type="InterPro" id="IPR006016">
    <property type="entry name" value="UspA"/>
</dbReference>
<comment type="similarity">
    <text evidence="1">Belongs to the universal stress protein A family.</text>
</comment>
<dbReference type="SUPFAM" id="SSF52402">
    <property type="entry name" value="Adenine nucleotide alpha hydrolases-like"/>
    <property type="match status" value="1"/>
</dbReference>
<dbReference type="Pfam" id="PF00582">
    <property type="entry name" value="Usp"/>
    <property type="match status" value="1"/>
</dbReference>
<dbReference type="EMBL" id="DTMF01000025">
    <property type="protein sequence ID" value="HGF32934.1"/>
    <property type="molecule type" value="Genomic_DNA"/>
</dbReference>
<dbReference type="InterPro" id="IPR006015">
    <property type="entry name" value="Universal_stress_UspA"/>
</dbReference>
<protein>
    <submittedName>
        <fullName evidence="3">Universal stress protein</fullName>
    </submittedName>
</protein>
<dbReference type="PRINTS" id="PR01438">
    <property type="entry name" value="UNVRSLSTRESS"/>
</dbReference>
<reference evidence="3" key="1">
    <citation type="journal article" date="2020" name="mSystems">
        <title>Genome- and Community-Level Interaction Insights into Carbon Utilization and Element Cycling Functions of Hydrothermarchaeota in Hydrothermal Sediment.</title>
        <authorList>
            <person name="Zhou Z."/>
            <person name="Liu Y."/>
            <person name="Xu W."/>
            <person name="Pan J."/>
            <person name="Luo Z.H."/>
            <person name="Li M."/>
        </authorList>
    </citation>
    <scope>NUCLEOTIDE SEQUENCE [LARGE SCALE GENOMIC DNA]</scope>
    <source>
        <strain evidence="3">SpSt-897</strain>
    </source>
</reference>
<organism evidence="3">
    <name type="scientific">Desulfobacca acetoxidans</name>
    <dbReference type="NCBI Taxonomy" id="60893"/>
    <lineage>
        <taxon>Bacteria</taxon>
        <taxon>Pseudomonadati</taxon>
        <taxon>Thermodesulfobacteriota</taxon>
        <taxon>Desulfobaccia</taxon>
        <taxon>Desulfobaccales</taxon>
        <taxon>Desulfobaccaceae</taxon>
        <taxon>Desulfobacca</taxon>
    </lineage>
</organism>
<dbReference type="InterPro" id="IPR014729">
    <property type="entry name" value="Rossmann-like_a/b/a_fold"/>
</dbReference>
<dbReference type="AlphaFoldDB" id="A0A7C3V3D2"/>
<dbReference type="PANTHER" id="PTHR46268:SF6">
    <property type="entry name" value="UNIVERSAL STRESS PROTEIN UP12"/>
    <property type="match status" value="1"/>
</dbReference>
<accession>A0A7C3V3D2</accession>
<evidence type="ECO:0000259" key="2">
    <source>
        <dbReference type="Pfam" id="PF00582"/>
    </source>
</evidence>
<feature type="domain" description="UspA" evidence="2">
    <location>
        <begin position="1"/>
        <end position="139"/>
    </location>
</feature>
<gene>
    <name evidence="3" type="ORF">ENW96_00905</name>
</gene>
<evidence type="ECO:0000256" key="1">
    <source>
        <dbReference type="ARBA" id="ARBA00008791"/>
    </source>
</evidence>
<comment type="caution">
    <text evidence="3">The sequence shown here is derived from an EMBL/GenBank/DDBJ whole genome shotgun (WGS) entry which is preliminary data.</text>
</comment>
<name>A0A7C3V3D2_9BACT</name>
<proteinExistence type="inferred from homology"/>
<dbReference type="PANTHER" id="PTHR46268">
    <property type="entry name" value="STRESS RESPONSE PROTEIN NHAX"/>
    <property type="match status" value="1"/>
</dbReference>